<dbReference type="SUPFAM" id="SSF143437">
    <property type="entry name" value="THUMP domain-like"/>
    <property type="match status" value="1"/>
</dbReference>
<dbReference type="EMBL" id="AZHC01000003">
    <property type="protein sequence ID" value="OAA49537.1"/>
    <property type="molecule type" value="Genomic_DNA"/>
</dbReference>
<gene>
    <name evidence="5" type="ORF">ED733_007156</name>
    <name evidence="4" type="ORF">NOR_01460</name>
</gene>
<organism evidence="4 6">
    <name type="scientific">Metarhizium rileyi (strain RCEF 4871)</name>
    <name type="common">Nomuraea rileyi</name>
    <dbReference type="NCBI Taxonomy" id="1649241"/>
    <lineage>
        <taxon>Eukaryota</taxon>
        <taxon>Fungi</taxon>
        <taxon>Dikarya</taxon>
        <taxon>Ascomycota</taxon>
        <taxon>Pezizomycotina</taxon>
        <taxon>Sordariomycetes</taxon>
        <taxon>Hypocreomycetidae</taxon>
        <taxon>Hypocreales</taxon>
        <taxon>Clavicipitaceae</taxon>
        <taxon>Metarhizium</taxon>
    </lineage>
</organism>
<dbReference type="CDD" id="cd11717">
    <property type="entry name" value="THUMP_THUMPD1_like"/>
    <property type="match status" value="1"/>
</dbReference>
<keyword evidence="6" id="KW-1185">Reference proteome</keyword>
<protein>
    <submittedName>
        <fullName evidence="4">THUMP domain containing protein</fullName>
    </submittedName>
</protein>
<dbReference type="GO" id="GO:0003723">
    <property type="term" value="F:RNA binding"/>
    <property type="evidence" value="ECO:0007669"/>
    <property type="project" value="UniProtKB-UniRule"/>
</dbReference>
<reference evidence="4 6" key="1">
    <citation type="journal article" date="2016" name="Genome Biol. Evol.">
        <title>Divergent and convergent evolution of fungal pathogenicity.</title>
        <authorList>
            <person name="Shang Y."/>
            <person name="Xiao G."/>
            <person name="Zheng P."/>
            <person name="Cen K."/>
            <person name="Zhan S."/>
            <person name="Wang C."/>
        </authorList>
    </citation>
    <scope>NUCLEOTIDE SEQUENCE [LARGE SCALE GENOMIC DNA]</scope>
    <source>
        <strain evidence="4 6">RCEF 4871</strain>
    </source>
</reference>
<feature type="domain" description="THUMP" evidence="3">
    <location>
        <begin position="173"/>
        <end position="284"/>
    </location>
</feature>
<dbReference type="Proteomes" id="UP000317257">
    <property type="component" value="Unassembled WGS sequence"/>
</dbReference>
<dbReference type="FunFam" id="3.30.2300.10:FF:000001">
    <property type="entry name" value="THUMP domain-containing protein 1"/>
    <property type="match status" value="1"/>
</dbReference>
<evidence type="ECO:0000313" key="6">
    <source>
        <dbReference type="Proteomes" id="UP000243498"/>
    </source>
</evidence>
<dbReference type="STRING" id="1081105.A0A167IWT2"/>
<dbReference type="InterPro" id="IPR004114">
    <property type="entry name" value="THUMP_dom"/>
</dbReference>
<evidence type="ECO:0000256" key="2">
    <source>
        <dbReference type="SAM" id="MobiDB-lite"/>
    </source>
</evidence>
<dbReference type="EMBL" id="SBHS01000002">
    <property type="protein sequence ID" value="TWU78100.1"/>
    <property type="molecule type" value="Genomic_DNA"/>
</dbReference>
<name>A0A167IWT2_METRR</name>
<comment type="caution">
    <text evidence="4">The sequence shown here is derived from an EMBL/GenBank/DDBJ whole genome shotgun (WGS) entry which is preliminary data.</text>
</comment>
<dbReference type="Pfam" id="PF02926">
    <property type="entry name" value="THUMP"/>
    <property type="match status" value="1"/>
</dbReference>
<keyword evidence="1" id="KW-0694">RNA-binding</keyword>
<evidence type="ECO:0000313" key="4">
    <source>
        <dbReference type="EMBL" id="OAA49537.1"/>
    </source>
</evidence>
<evidence type="ECO:0000313" key="5">
    <source>
        <dbReference type="EMBL" id="TWU78100.1"/>
    </source>
</evidence>
<reference evidence="7" key="2">
    <citation type="submission" date="2018-12" db="EMBL/GenBank/DDBJ databases">
        <title>The complete genome of Metarhizium rileyi, a key fungal pathogen of Lepidoptera.</title>
        <authorList>
            <person name="Binneck E."/>
            <person name="Lastra C.C.L."/>
            <person name="Sosa-Gomez D.R."/>
        </authorList>
    </citation>
    <scope>NUCLEOTIDE SEQUENCE [LARGE SCALE GENOMIC DNA]</scope>
    <source>
        <strain evidence="7">Cep018-CH2</strain>
    </source>
</reference>
<evidence type="ECO:0000259" key="3">
    <source>
        <dbReference type="PROSITE" id="PS51165"/>
    </source>
</evidence>
<accession>A0A167IWT2</accession>
<dbReference type="PROSITE" id="PS51165">
    <property type="entry name" value="THUMP"/>
    <property type="match status" value="1"/>
</dbReference>
<feature type="region of interest" description="Disordered" evidence="2">
    <location>
        <begin position="1"/>
        <end position="39"/>
    </location>
</feature>
<proteinExistence type="predicted"/>
<dbReference type="GO" id="GO:0006400">
    <property type="term" value="P:tRNA modification"/>
    <property type="evidence" value="ECO:0007669"/>
    <property type="project" value="InterPro"/>
</dbReference>
<dbReference type="PANTHER" id="PTHR13452:SF10">
    <property type="entry name" value="THUMP DOMAIN-CONTAINING PROTEIN 1"/>
    <property type="match status" value="1"/>
</dbReference>
<dbReference type="InterPro" id="IPR040183">
    <property type="entry name" value="THUMPD1-like"/>
</dbReference>
<dbReference type="Gene3D" id="3.30.2300.10">
    <property type="entry name" value="THUMP superfamily"/>
    <property type="match status" value="1"/>
</dbReference>
<accession>A0A5C6GKG3</accession>
<dbReference type="OMA" id="KRFCDQA"/>
<evidence type="ECO:0000313" key="7">
    <source>
        <dbReference type="Proteomes" id="UP000317257"/>
    </source>
</evidence>
<dbReference type="SMART" id="SM00981">
    <property type="entry name" value="THUMP"/>
    <property type="match status" value="1"/>
</dbReference>
<dbReference type="AlphaFoldDB" id="A0A167IWT2"/>
<sequence>MDSASRKRKDGPSPATSAQPMNKRSKGGSAGRWKTPHQKSKIAEKMELGTALGVGDQGIWVTYARGMKYKAIREFRELCVEYGKMMYGIEPLASDDENAQGDVQQDIEASIEAELNSMKSTTKPSANETFKPVSFGIECLFFMKTMDPVQPGDLAKRMCEDARDCQDPWQRKCKYINRLTPVVDMDKATDSGIVKVARTVLSPWFKLKDEANDDADQANGLSSPSPYTYAIRHNIRNHTTFKSEEVIKKIAGLVDAKHNVNLSKPDKVILVEIFQLFCGMSVVDGKEWEELKRYNMNALYSVPLAIQQDE</sequence>
<dbReference type="Proteomes" id="UP000243498">
    <property type="component" value="Unassembled WGS sequence"/>
</dbReference>
<dbReference type="OrthoDB" id="367221at2759"/>
<dbReference type="PANTHER" id="PTHR13452">
    <property type="entry name" value="THUMP DOMAIN CONTAINING PROTEIN 1-RELATED"/>
    <property type="match status" value="1"/>
</dbReference>
<reference evidence="5" key="3">
    <citation type="journal article" date="2019" name="Microbiol. Resour. Announc.">
        <title>Genome Sequence of Metarhizium rileyi, a Microbial Control Agent for Lepidoptera.</title>
        <authorList>
            <person name="Binneck E."/>
            <person name="Lastra C.C.L."/>
            <person name="Sosa-Gomez D.R."/>
        </authorList>
    </citation>
    <scope>NUCLEOTIDE SEQUENCE</scope>
    <source>
        <strain evidence="5">Cep018-CH2</strain>
    </source>
</reference>
<evidence type="ECO:0000256" key="1">
    <source>
        <dbReference type="PROSITE-ProRule" id="PRU00529"/>
    </source>
</evidence>